<comment type="similarity">
    <text evidence="2">Belongs to the amidase family.</text>
</comment>
<evidence type="ECO:0000313" key="6">
    <source>
        <dbReference type="Proteomes" id="UP000042997"/>
    </source>
</evidence>
<dbReference type="PROSITE" id="PS00571">
    <property type="entry name" value="AMIDASES"/>
    <property type="match status" value="1"/>
</dbReference>
<dbReference type="EC" id="3.5.1.4" evidence="3"/>
<feature type="domain" description="Amidase" evidence="4">
    <location>
        <begin position="27"/>
        <end position="473"/>
    </location>
</feature>
<dbReference type="OrthoDB" id="5175573at2"/>
<dbReference type="Pfam" id="PF01425">
    <property type="entry name" value="Amidase"/>
    <property type="match status" value="1"/>
</dbReference>
<dbReference type="PANTHER" id="PTHR11895">
    <property type="entry name" value="TRANSAMIDASE"/>
    <property type="match status" value="1"/>
</dbReference>
<evidence type="ECO:0000256" key="3">
    <source>
        <dbReference type="ARBA" id="ARBA00012922"/>
    </source>
</evidence>
<dbReference type="RefSeq" id="WP_040275056.1">
    <property type="nucleotide sequence ID" value="NZ_CP023714.1"/>
</dbReference>
<dbReference type="SUPFAM" id="SSF75304">
    <property type="entry name" value="Amidase signature (AS) enzymes"/>
    <property type="match status" value="1"/>
</dbReference>
<organism evidence="5 6">
    <name type="scientific">Rhodococcus ruber</name>
    <dbReference type="NCBI Taxonomy" id="1830"/>
    <lineage>
        <taxon>Bacteria</taxon>
        <taxon>Bacillati</taxon>
        <taxon>Actinomycetota</taxon>
        <taxon>Actinomycetes</taxon>
        <taxon>Mycobacteriales</taxon>
        <taxon>Nocardiaceae</taxon>
        <taxon>Rhodococcus</taxon>
    </lineage>
</organism>
<dbReference type="Proteomes" id="UP000042997">
    <property type="component" value="Unassembled WGS sequence"/>
</dbReference>
<proteinExistence type="inferred from homology"/>
<dbReference type="GO" id="GO:0004040">
    <property type="term" value="F:amidase activity"/>
    <property type="evidence" value="ECO:0007669"/>
    <property type="project" value="UniProtKB-EC"/>
</dbReference>
<comment type="catalytic activity">
    <reaction evidence="1">
        <text>a monocarboxylic acid amide + H2O = a monocarboxylate + NH4(+)</text>
        <dbReference type="Rhea" id="RHEA:12020"/>
        <dbReference type="ChEBI" id="CHEBI:15377"/>
        <dbReference type="ChEBI" id="CHEBI:28938"/>
        <dbReference type="ChEBI" id="CHEBI:35757"/>
        <dbReference type="ChEBI" id="CHEBI:83628"/>
        <dbReference type="EC" id="3.5.1.4"/>
    </reaction>
</comment>
<dbReference type="EMBL" id="CCSD01000103">
    <property type="protein sequence ID" value="CDZ91870.1"/>
    <property type="molecule type" value="Genomic_DNA"/>
</dbReference>
<dbReference type="InterPro" id="IPR023631">
    <property type="entry name" value="Amidase_dom"/>
</dbReference>
<dbReference type="InterPro" id="IPR036928">
    <property type="entry name" value="AS_sf"/>
</dbReference>
<evidence type="ECO:0000259" key="4">
    <source>
        <dbReference type="Pfam" id="PF01425"/>
    </source>
</evidence>
<name>A0A098BUI2_9NOCA</name>
<evidence type="ECO:0000256" key="2">
    <source>
        <dbReference type="ARBA" id="ARBA00009199"/>
    </source>
</evidence>
<accession>A0A098BUI2</accession>
<dbReference type="InterPro" id="IPR020556">
    <property type="entry name" value="Amidase_CS"/>
</dbReference>
<dbReference type="Gene3D" id="3.90.1300.10">
    <property type="entry name" value="Amidase signature (AS) domain"/>
    <property type="match status" value="1"/>
</dbReference>
<sequence>MDYADYRHYDAVGLAELVAGREVTPRELLDAALARLEAVEPTLNTVVRRLDEQARRRADEPLEGPFAGVPFLVKDLLQDIAGLPTGSGSRSLATLPAARNAVVVDRWLSAGLVVFGKTNTPEFGTKGVTEPVANGPTRNPWNPAHTPGGSSGGSAAAVAAGVVPAAGANDGGGSIRIPAACCGLVGLKPGRGLVPSGPAVDEDRHGAVSNGVVTRTVRDAAVMLDVLAGADPNGPYLPAVSPESYASAASVPPRALRIGFATESPIGTGVDPEAVAAVEDAATLLDELGHVVEPAATGIDERRLSTDWLTMWFAWLAADVRQARRSTGCGPEAFEPDTRFLAALGDSVRPSDYLASLRRWNGYTQQLGAFHERYDLLLTPTLAYPPARVGELATPPALQRAARLIVTARLGRAARWAGLMDRIVDENLARTPYTQLANITGRPAISVPLHWTAAGLPLGVQFLGPLGSEGLLLSLAGQLEQARPWAHREPPLLPAR</sequence>
<protein>
    <recommendedName>
        <fullName evidence="3">amidase</fullName>
        <ecNumber evidence="3">3.5.1.4</ecNumber>
    </recommendedName>
</protein>
<evidence type="ECO:0000313" key="5">
    <source>
        <dbReference type="EMBL" id="CDZ91870.1"/>
    </source>
</evidence>
<dbReference type="eggNOG" id="COG0154">
    <property type="taxonomic scope" value="Bacteria"/>
</dbReference>
<dbReference type="InterPro" id="IPR000120">
    <property type="entry name" value="Amidase"/>
</dbReference>
<gene>
    <name evidence="5" type="ORF">RHRU231_880066</name>
</gene>
<dbReference type="AlphaFoldDB" id="A0A098BUI2"/>
<dbReference type="PANTHER" id="PTHR11895:SF7">
    <property type="entry name" value="GLUTAMYL-TRNA(GLN) AMIDOTRANSFERASE SUBUNIT A, MITOCHONDRIAL"/>
    <property type="match status" value="1"/>
</dbReference>
<evidence type="ECO:0000256" key="1">
    <source>
        <dbReference type="ARBA" id="ARBA00001311"/>
    </source>
</evidence>
<reference evidence="5 6" key="1">
    <citation type="journal article" date="2014" name="Genome Announc.">
        <title>Draft Genome Sequence of Propane- and Butane-Oxidizing Actinobacterium Rhodococcus ruber IEGM 231.</title>
        <authorList>
            <person name="Ivshina I.B."/>
            <person name="Kuyukina M.S."/>
            <person name="Krivoruchko A.V."/>
            <person name="Barbe V."/>
            <person name="Fischer C."/>
        </authorList>
    </citation>
    <scope>NUCLEOTIDE SEQUENCE [LARGE SCALE GENOMIC DNA]</scope>
</reference>